<comment type="caution">
    <text evidence="4">The sequence shown here is derived from an EMBL/GenBank/DDBJ whole genome shotgun (WGS) entry which is preliminary data.</text>
</comment>
<evidence type="ECO:0000259" key="2">
    <source>
        <dbReference type="Pfam" id="PF03033"/>
    </source>
</evidence>
<dbReference type="GO" id="GO:0005975">
    <property type="term" value="P:carbohydrate metabolic process"/>
    <property type="evidence" value="ECO:0007669"/>
    <property type="project" value="InterPro"/>
</dbReference>
<reference evidence="4" key="2">
    <citation type="journal article" date="2021" name="PeerJ">
        <title>Extensive microbial diversity within the chicken gut microbiome revealed by metagenomics and culture.</title>
        <authorList>
            <person name="Gilroy R."/>
            <person name="Ravi A."/>
            <person name="Getino M."/>
            <person name="Pursley I."/>
            <person name="Horton D.L."/>
            <person name="Alikhan N.F."/>
            <person name="Baker D."/>
            <person name="Gharbi K."/>
            <person name="Hall N."/>
            <person name="Watson M."/>
            <person name="Adriaenssens E.M."/>
            <person name="Foster-Nyarko E."/>
            <person name="Jarju S."/>
            <person name="Secka A."/>
            <person name="Antonio M."/>
            <person name="Oren A."/>
            <person name="Chaudhuri R.R."/>
            <person name="La Ragione R."/>
            <person name="Hildebrand F."/>
            <person name="Pallen M.J."/>
        </authorList>
    </citation>
    <scope>NUCLEOTIDE SEQUENCE</scope>
    <source>
        <strain evidence="4">ChiHile30-977</strain>
    </source>
</reference>
<dbReference type="AlphaFoldDB" id="A0A9D1CIV2"/>
<dbReference type="InterPro" id="IPR002213">
    <property type="entry name" value="UDP_glucos_trans"/>
</dbReference>
<feature type="region of interest" description="Disordered" evidence="1">
    <location>
        <begin position="1"/>
        <end position="20"/>
    </location>
</feature>
<dbReference type="InterPro" id="IPR004276">
    <property type="entry name" value="GlycoTrans_28_N"/>
</dbReference>
<evidence type="ECO:0000313" key="5">
    <source>
        <dbReference type="Proteomes" id="UP000886819"/>
    </source>
</evidence>
<name>A0A9D1CIV2_9FIRM</name>
<feature type="domain" description="Erythromycin biosynthesis protein CIII-like C-terminal" evidence="3">
    <location>
        <begin position="314"/>
        <end position="421"/>
    </location>
</feature>
<dbReference type="Gene3D" id="3.40.50.2000">
    <property type="entry name" value="Glycogen Phosphorylase B"/>
    <property type="match status" value="2"/>
</dbReference>
<evidence type="ECO:0000256" key="1">
    <source>
        <dbReference type="SAM" id="MobiDB-lite"/>
    </source>
</evidence>
<evidence type="ECO:0000259" key="3">
    <source>
        <dbReference type="Pfam" id="PF06722"/>
    </source>
</evidence>
<dbReference type="GO" id="GO:0033072">
    <property type="term" value="P:vancomycin biosynthetic process"/>
    <property type="evidence" value="ECO:0007669"/>
    <property type="project" value="UniProtKB-ARBA"/>
</dbReference>
<protein>
    <submittedName>
        <fullName evidence="4">Glycosyltransferase family 1 protein</fullName>
    </submittedName>
</protein>
<dbReference type="FunFam" id="3.40.50.2000:FF:000009">
    <property type="entry name" value="Sterol 3-beta-glucosyltransferase UGT80A2"/>
    <property type="match status" value="1"/>
</dbReference>
<dbReference type="InterPro" id="IPR010610">
    <property type="entry name" value="EryCIII-like_C"/>
</dbReference>
<dbReference type="Pfam" id="PF06722">
    <property type="entry name" value="EryCIII-like_C"/>
    <property type="match status" value="1"/>
</dbReference>
<dbReference type="CDD" id="cd03784">
    <property type="entry name" value="GT1_Gtf-like"/>
    <property type="match status" value="1"/>
</dbReference>
<reference evidence="4" key="1">
    <citation type="submission" date="2020-10" db="EMBL/GenBank/DDBJ databases">
        <authorList>
            <person name="Gilroy R."/>
        </authorList>
    </citation>
    <scope>NUCLEOTIDE SEQUENCE</scope>
    <source>
        <strain evidence="4">ChiHile30-977</strain>
    </source>
</reference>
<accession>A0A9D1CIV2</accession>
<dbReference type="PANTHER" id="PTHR48050:SF13">
    <property type="entry name" value="STEROL 3-BETA-GLUCOSYLTRANSFERASE UGT80A2"/>
    <property type="match status" value="1"/>
</dbReference>
<dbReference type="Proteomes" id="UP000886819">
    <property type="component" value="Unassembled WGS sequence"/>
</dbReference>
<proteinExistence type="predicted"/>
<organism evidence="4 5">
    <name type="scientific">Candidatus Avichristensenella intestinipullorum</name>
    <dbReference type="NCBI Taxonomy" id="2840693"/>
    <lineage>
        <taxon>Bacteria</taxon>
        <taxon>Bacillati</taxon>
        <taxon>Bacillota</taxon>
        <taxon>Clostridia</taxon>
        <taxon>Candidatus Avichristensenella</taxon>
    </lineage>
</organism>
<dbReference type="Pfam" id="PF03033">
    <property type="entry name" value="Glyco_transf_28"/>
    <property type="match status" value="1"/>
</dbReference>
<dbReference type="GO" id="GO:0008194">
    <property type="term" value="F:UDP-glycosyltransferase activity"/>
    <property type="evidence" value="ECO:0007669"/>
    <property type="project" value="InterPro"/>
</dbReference>
<dbReference type="EMBL" id="DVFI01000006">
    <property type="protein sequence ID" value="HIQ62029.1"/>
    <property type="molecule type" value="Genomic_DNA"/>
</dbReference>
<dbReference type="GO" id="GO:0016758">
    <property type="term" value="F:hexosyltransferase activity"/>
    <property type="evidence" value="ECO:0007669"/>
    <property type="project" value="InterPro"/>
</dbReference>
<evidence type="ECO:0000313" key="4">
    <source>
        <dbReference type="EMBL" id="HIQ62029.1"/>
    </source>
</evidence>
<feature type="domain" description="Glycosyltransferase family 28 N-terminal" evidence="2">
    <location>
        <begin position="26"/>
        <end position="153"/>
    </location>
</feature>
<sequence>MLQRMAAQGNGGAPSRERSACPPKRIALIGIGSTGDVQPMIALGHELARRGHDVSVTAFAALRPLVEEAGLPFVPLPGDAQRYISGLMKPGASALTFLHRLETSLKEVANPLFDALYDVCRGAEAVVTSFFGSTPYSLAEKLNIPIFQAHYYPMDITGDCSVPVMPPVPLGREYNRMTYRLAYLLVGGLETRYSHRWCRANGIRARRVRPRPDYRVANRDIPVLYAISPTVLPRPAEWAPNIHLTGFWQDEPAPFAPPEALEAFLAAGEKPVYIGFGSMKSGTGAQLLRITLEALRQLNLRAVLAAGWGEVPEEDLPDTVYLLRGFVPHGWLFERVAAAVHHGGAGTTASSLRAGIPTLVVPFGGDQYFWGSRVHALGCGPKPLSRSQLTAERFAGRLQSLTATEDYARNARQIARALRSEHGTQNAADLIEQELCGPAAAR</sequence>
<gene>
    <name evidence="4" type="ORF">IAA66_00405</name>
</gene>
<dbReference type="SUPFAM" id="SSF53756">
    <property type="entry name" value="UDP-Glycosyltransferase/glycogen phosphorylase"/>
    <property type="match status" value="1"/>
</dbReference>
<dbReference type="InterPro" id="IPR050426">
    <property type="entry name" value="Glycosyltransferase_28"/>
</dbReference>
<dbReference type="PANTHER" id="PTHR48050">
    <property type="entry name" value="STEROL 3-BETA-GLUCOSYLTRANSFERASE"/>
    <property type="match status" value="1"/>
</dbReference>